<dbReference type="Pfam" id="PF02214">
    <property type="entry name" value="BTB_2"/>
    <property type="match status" value="1"/>
</dbReference>
<dbReference type="OrthoDB" id="2414723at2759"/>
<dbReference type="InterPro" id="IPR000210">
    <property type="entry name" value="BTB/POZ_dom"/>
</dbReference>
<evidence type="ECO:0000313" key="2">
    <source>
        <dbReference type="EMBL" id="CAE8618877.1"/>
    </source>
</evidence>
<protein>
    <recommendedName>
        <fullName evidence="1">BTB domain-containing protein</fullName>
    </recommendedName>
</protein>
<accession>A0A813FWN0</accession>
<dbReference type="Proteomes" id="UP000654075">
    <property type="component" value="Unassembled WGS sequence"/>
</dbReference>
<organism evidence="2 3">
    <name type="scientific">Polarella glacialis</name>
    <name type="common">Dinoflagellate</name>
    <dbReference type="NCBI Taxonomy" id="89957"/>
    <lineage>
        <taxon>Eukaryota</taxon>
        <taxon>Sar</taxon>
        <taxon>Alveolata</taxon>
        <taxon>Dinophyceae</taxon>
        <taxon>Suessiales</taxon>
        <taxon>Suessiaceae</taxon>
        <taxon>Polarella</taxon>
    </lineage>
</organism>
<dbReference type="Gene3D" id="3.30.710.10">
    <property type="entry name" value="Potassium Channel Kv1.1, Chain A"/>
    <property type="match status" value="1"/>
</dbReference>
<comment type="caution">
    <text evidence="2">The sequence shown here is derived from an EMBL/GenBank/DDBJ whole genome shotgun (WGS) entry which is preliminary data.</text>
</comment>
<dbReference type="InterPro" id="IPR011333">
    <property type="entry name" value="SKP1/BTB/POZ_sf"/>
</dbReference>
<name>A0A813FWN0_POLGL</name>
<dbReference type="SMART" id="SM00225">
    <property type="entry name" value="BTB"/>
    <property type="match status" value="1"/>
</dbReference>
<proteinExistence type="predicted"/>
<reference evidence="2" key="1">
    <citation type="submission" date="2021-02" db="EMBL/GenBank/DDBJ databases">
        <authorList>
            <person name="Dougan E. K."/>
            <person name="Rhodes N."/>
            <person name="Thang M."/>
            <person name="Chan C."/>
        </authorList>
    </citation>
    <scope>NUCLEOTIDE SEQUENCE</scope>
</reference>
<dbReference type="GO" id="GO:0051260">
    <property type="term" value="P:protein homooligomerization"/>
    <property type="evidence" value="ECO:0007669"/>
    <property type="project" value="InterPro"/>
</dbReference>
<keyword evidence="3" id="KW-1185">Reference proteome</keyword>
<dbReference type="AlphaFoldDB" id="A0A813FWN0"/>
<dbReference type="InterPro" id="IPR003131">
    <property type="entry name" value="T1-type_BTB"/>
</dbReference>
<sequence length="247" mass="27279">MQRKRPAELMEESQKLQATSETVKFNVCGKMFEVLRQPTLSLHPNSILSQLAEESDGSQPIFVEANPELFQYILDFHRHRKILVPITVSTAAILREAQLLGVRVTLADIETESFPLGKLAALTAVATEGLQNQAHLSTHRSKVELLAHLIIARVVSIVDSGARNGVLVTVNRDSLEDWVQNHLVVLAMAHGTYQPLSAVDNTELLQQLLKKWACANGYHVDVESDGTLHSDASGRVRFKSAVFSQAL</sequence>
<evidence type="ECO:0000259" key="1">
    <source>
        <dbReference type="SMART" id="SM00225"/>
    </source>
</evidence>
<dbReference type="SUPFAM" id="SSF54695">
    <property type="entry name" value="POZ domain"/>
    <property type="match status" value="1"/>
</dbReference>
<dbReference type="CDD" id="cd18316">
    <property type="entry name" value="BTB_POZ_KCTD-like"/>
    <property type="match status" value="1"/>
</dbReference>
<gene>
    <name evidence="2" type="ORF">PGLA1383_LOCUS36474</name>
</gene>
<evidence type="ECO:0000313" key="3">
    <source>
        <dbReference type="Proteomes" id="UP000654075"/>
    </source>
</evidence>
<dbReference type="EMBL" id="CAJNNV010026726">
    <property type="protein sequence ID" value="CAE8618877.1"/>
    <property type="molecule type" value="Genomic_DNA"/>
</dbReference>
<feature type="domain" description="BTB" evidence="1">
    <location>
        <begin position="21"/>
        <end position="117"/>
    </location>
</feature>